<comment type="similarity">
    <text evidence="2">Belongs to the bacterial solute-binding protein 8 family.</text>
</comment>
<feature type="domain" description="Fe/B12 periplasmic-binding" evidence="6">
    <location>
        <begin position="59"/>
        <end position="333"/>
    </location>
</feature>
<comment type="subcellular location">
    <subcellularLocation>
        <location evidence="1">Cell envelope</location>
    </subcellularLocation>
</comment>
<dbReference type="AlphaFoldDB" id="A0A4R2QUH5"/>
<dbReference type="GO" id="GO:0030288">
    <property type="term" value="C:outer membrane-bounded periplasmic space"/>
    <property type="evidence" value="ECO:0007669"/>
    <property type="project" value="TreeGrafter"/>
</dbReference>
<dbReference type="Proteomes" id="UP000294911">
    <property type="component" value="Unassembled WGS sequence"/>
</dbReference>
<gene>
    <name evidence="7" type="ORF">EV191_104200</name>
</gene>
<accession>A0A4R2QUH5</accession>
<evidence type="ECO:0000256" key="4">
    <source>
        <dbReference type="ARBA" id="ARBA00022729"/>
    </source>
</evidence>
<organism evidence="7 8">
    <name type="scientific">Tamaricihabitans halophyticus</name>
    <dbReference type="NCBI Taxonomy" id="1262583"/>
    <lineage>
        <taxon>Bacteria</taxon>
        <taxon>Bacillati</taxon>
        <taxon>Actinomycetota</taxon>
        <taxon>Actinomycetes</taxon>
        <taxon>Pseudonocardiales</taxon>
        <taxon>Pseudonocardiaceae</taxon>
        <taxon>Tamaricihabitans</taxon>
    </lineage>
</organism>
<comment type="caution">
    <text evidence="7">The sequence shown here is derived from an EMBL/GenBank/DDBJ whole genome shotgun (WGS) entry which is preliminary data.</text>
</comment>
<dbReference type="InterPro" id="IPR051313">
    <property type="entry name" value="Bact_iron-sidero_bind"/>
</dbReference>
<sequence length="337" mass="37156">MSTFRARRFVRRLSTLVVVSVLAVVVAACGTASDGAEGNSGVRMEHKYGTTELPENPRKVVALGLNDQEALLALGIKPVGVVDWFGERPYGNWPWTKPKWGETKPEIVGERDDYQLEKIAKLQPDLIIAQYSGMTKEQYEKLAKIAPTVAQPPGQQDYAAPWRLMTERIGKAVGKQQQATKLIDGVDAKFAAVRQEHPEFAEQSIVVADSFQPGEYALFADHDAKAEFALELGFQGSSEITELAGDNNAAEVSSERLDLVADVDRMLWTVADDSVRKRVQNDEVYQRSKVAREDASVFVTYYDPPVGAAVSFNTVLSIPYAIDRVVPLLEQTGPNAR</sequence>
<dbReference type="CDD" id="cd01146">
    <property type="entry name" value="FhuD"/>
    <property type="match status" value="1"/>
</dbReference>
<evidence type="ECO:0000313" key="8">
    <source>
        <dbReference type="Proteomes" id="UP000294911"/>
    </source>
</evidence>
<keyword evidence="4 5" id="KW-0732">Signal</keyword>
<proteinExistence type="inferred from homology"/>
<dbReference type="PANTHER" id="PTHR30532:SF24">
    <property type="entry name" value="FERRIC ENTEROBACTIN-BINDING PERIPLASMIC PROTEIN FEPB"/>
    <property type="match status" value="1"/>
</dbReference>
<evidence type="ECO:0000313" key="7">
    <source>
        <dbReference type="EMBL" id="TCP53633.1"/>
    </source>
</evidence>
<name>A0A4R2QUH5_9PSEU</name>
<dbReference type="PROSITE" id="PS51257">
    <property type="entry name" value="PROKAR_LIPOPROTEIN"/>
    <property type="match status" value="1"/>
</dbReference>
<keyword evidence="3" id="KW-0813">Transport</keyword>
<dbReference type="EMBL" id="SLXQ01000004">
    <property type="protein sequence ID" value="TCP53633.1"/>
    <property type="molecule type" value="Genomic_DNA"/>
</dbReference>
<dbReference type="PROSITE" id="PS50983">
    <property type="entry name" value="FE_B12_PBP"/>
    <property type="match status" value="1"/>
</dbReference>
<dbReference type="SUPFAM" id="SSF53807">
    <property type="entry name" value="Helical backbone' metal receptor"/>
    <property type="match status" value="1"/>
</dbReference>
<dbReference type="Pfam" id="PF01497">
    <property type="entry name" value="Peripla_BP_2"/>
    <property type="match status" value="1"/>
</dbReference>
<feature type="signal peptide" evidence="5">
    <location>
        <begin position="1"/>
        <end position="23"/>
    </location>
</feature>
<evidence type="ECO:0000256" key="5">
    <source>
        <dbReference type="SAM" id="SignalP"/>
    </source>
</evidence>
<keyword evidence="8" id="KW-1185">Reference proteome</keyword>
<protein>
    <submittedName>
        <fullName evidence="7">Iron complex transport system substrate-binding protein</fullName>
    </submittedName>
</protein>
<dbReference type="OrthoDB" id="1846031at2"/>
<dbReference type="GO" id="GO:1901678">
    <property type="term" value="P:iron coordination entity transport"/>
    <property type="evidence" value="ECO:0007669"/>
    <property type="project" value="UniProtKB-ARBA"/>
</dbReference>
<reference evidence="7 8" key="1">
    <citation type="submission" date="2019-03" db="EMBL/GenBank/DDBJ databases">
        <title>Genomic Encyclopedia of Type Strains, Phase IV (KMG-IV): sequencing the most valuable type-strain genomes for metagenomic binning, comparative biology and taxonomic classification.</title>
        <authorList>
            <person name="Goeker M."/>
        </authorList>
    </citation>
    <scope>NUCLEOTIDE SEQUENCE [LARGE SCALE GENOMIC DNA]</scope>
    <source>
        <strain evidence="7 8">DSM 45765</strain>
    </source>
</reference>
<dbReference type="PANTHER" id="PTHR30532">
    <property type="entry name" value="IRON III DICITRATE-BINDING PERIPLASMIC PROTEIN"/>
    <property type="match status" value="1"/>
</dbReference>
<dbReference type="InterPro" id="IPR002491">
    <property type="entry name" value="ABC_transptr_periplasmic_BD"/>
</dbReference>
<evidence type="ECO:0000256" key="3">
    <source>
        <dbReference type="ARBA" id="ARBA00022448"/>
    </source>
</evidence>
<evidence type="ECO:0000256" key="1">
    <source>
        <dbReference type="ARBA" id="ARBA00004196"/>
    </source>
</evidence>
<dbReference type="Gene3D" id="3.40.50.1980">
    <property type="entry name" value="Nitrogenase molybdenum iron protein domain"/>
    <property type="match status" value="2"/>
</dbReference>
<dbReference type="RefSeq" id="WP_132877341.1">
    <property type="nucleotide sequence ID" value="NZ_SLXQ01000004.1"/>
</dbReference>
<feature type="chain" id="PRO_5038882148" evidence="5">
    <location>
        <begin position="24"/>
        <end position="337"/>
    </location>
</feature>
<evidence type="ECO:0000259" key="6">
    <source>
        <dbReference type="PROSITE" id="PS50983"/>
    </source>
</evidence>
<evidence type="ECO:0000256" key="2">
    <source>
        <dbReference type="ARBA" id="ARBA00008814"/>
    </source>
</evidence>